<dbReference type="RefSeq" id="WP_394338223.1">
    <property type="nucleotide sequence ID" value="NZ_QLSZ01000001.1"/>
</dbReference>
<organism evidence="1 2">
    <name type="scientific">Flavobacterium aciduliphilum</name>
    <dbReference type="NCBI Taxonomy" id="1101402"/>
    <lineage>
        <taxon>Bacteria</taxon>
        <taxon>Pseudomonadati</taxon>
        <taxon>Bacteroidota</taxon>
        <taxon>Flavobacteriia</taxon>
        <taxon>Flavobacteriales</taxon>
        <taxon>Flavobacteriaceae</taxon>
        <taxon>Flavobacterium</taxon>
    </lineage>
</organism>
<proteinExistence type="predicted"/>
<gene>
    <name evidence="1" type="ORF">CLV55_101475</name>
</gene>
<sequence length="305" mass="34520">MALKQVKKFFLFFFLSYGLCQGQSLNLFLKPSDSLNSSRRTTVVVTETALASSALIGLNQLWYAQYPRSKFHTVDDSAEWLQMDKFGHFYSTYHMGAMGYNALAWSGAHEASRLLYGATLGVGFMTVVEVLDGHSSEWGFSWSDMAANVSGASLFVSQQLLWKEQRIVPKFSFHQTSYAAIRPNVLGTSLSQQILKDYNGQTYWFSGNIRSFFKTSKVPTWLNLALGYGAEGMISGKESFNDSASYPVFQRYRQFYLSLDVDFTKIRTKSQVLKTVFALFNSLKVPFPTLELNDKGALKGHLFYY</sequence>
<accession>A0A328YQ60</accession>
<protein>
    <submittedName>
        <fullName evidence="1">Putative lipoprotein DUF2279</fullName>
    </submittedName>
</protein>
<dbReference type="Proteomes" id="UP000248840">
    <property type="component" value="Unassembled WGS sequence"/>
</dbReference>
<dbReference type="Pfam" id="PF10043">
    <property type="entry name" value="DUF2279"/>
    <property type="match status" value="1"/>
</dbReference>
<name>A0A328YQ60_9FLAO</name>
<comment type="caution">
    <text evidence="1">The sequence shown here is derived from an EMBL/GenBank/DDBJ whole genome shotgun (WGS) entry which is preliminary data.</text>
</comment>
<dbReference type="AlphaFoldDB" id="A0A328YQ60"/>
<dbReference type="EMBL" id="QLSZ01000001">
    <property type="protein sequence ID" value="RAR75770.1"/>
    <property type="molecule type" value="Genomic_DNA"/>
</dbReference>
<keyword evidence="1" id="KW-0449">Lipoprotein</keyword>
<evidence type="ECO:0000313" key="1">
    <source>
        <dbReference type="EMBL" id="RAR75770.1"/>
    </source>
</evidence>
<reference evidence="1 2" key="1">
    <citation type="submission" date="2018-06" db="EMBL/GenBank/DDBJ databases">
        <title>Genomic Encyclopedia of Archaeal and Bacterial Type Strains, Phase II (KMG-II): from individual species to whole genera.</title>
        <authorList>
            <person name="Goeker M."/>
        </authorList>
    </citation>
    <scope>NUCLEOTIDE SEQUENCE [LARGE SCALE GENOMIC DNA]</scope>
    <source>
        <strain evidence="1 2">DSM 25663</strain>
    </source>
</reference>
<dbReference type="InterPro" id="IPR018736">
    <property type="entry name" value="DUF2279_periplasmic_lipo"/>
</dbReference>
<keyword evidence="2" id="KW-1185">Reference proteome</keyword>
<evidence type="ECO:0000313" key="2">
    <source>
        <dbReference type="Proteomes" id="UP000248840"/>
    </source>
</evidence>